<dbReference type="InterPro" id="IPR048844">
    <property type="entry name" value="LpdD_chaperone-like"/>
</dbReference>
<dbReference type="STRING" id="91360.SAMN05660330_00629"/>
<name>A0A1H0KUD8_9BACT</name>
<dbReference type="Pfam" id="PF21758">
    <property type="entry name" value="PAC_bac"/>
    <property type="match status" value="1"/>
</dbReference>
<evidence type="ECO:0000313" key="2">
    <source>
        <dbReference type="EMBL" id="SDO59465.1"/>
    </source>
</evidence>
<dbReference type="AlphaFoldDB" id="A0A1H0KUD8"/>
<dbReference type="RefSeq" id="WP_143005422.1">
    <property type="nucleotide sequence ID" value="NZ_FNJI01000003.1"/>
</dbReference>
<dbReference type="OrthoDB" id="5878625at2"/>
<evidence type="ECO:0000259" key="1">
    <source>
        <dbReference type="Pfam" id="PF21758"/>
    </source>
</evidence>
<dbReference type="EMBL" id="FNJI01000003">
    <property type="protein sequence ID" value="SDO59465.1"/>
    <property type="molecule type" value="Genomic_DNA"/>
</dbReference>
<sequence length="134" mass="14756">MDDKSPVLSVETGGYSVFAQCRRMGRDFLVAVWGGEPHIGAVAMAQPRPKLQEPNKISATASVFCYVGHKDDEVAKIMAEKIAADLNTRVVVAAGMHWDNLTRCGLRQVLSNVEELTLQVIGELKNVSEDRMNR</sequence>
<keyword evidence="3" id="KW-1185">Reference proteome</keyword>
<gene>
    <name evidence="2" type="ORF">SAMN05660330_00629</name>
</gene>
<organism evidence="2 3">
    <name type="scientific">Desulforhopalus singaporensis</name>
    <dbReference type="NCBI Taxonomy" id="91360"/>
    <lineage>
        <taxon>Bacteria</taxon>
        <taxon>Pseudomonadati</taxon>
        <taxon>Thermodesulfobacteriota</taxon>
        <taxon>Desulfobulbia</taxon>
        <taxon>Desulfobulbales</taxon>
        <taxon>Desulfocapsaceae</taxon>
        <taxon>Desulforhopalus</taxon>
    </lineage>
</organism>
<feature type="domain" description="Prenylated flavin chaperone LpdD-like" evidence="1">
    <location>
        <begin position="12"/>
        <end position="124"/>
    </location>
</feature>
<evidence type="ECO:0000313" key="3">
    <source>
        <dbReference type="Proteomes" id="UP000199073"/>
    </source>
</evidence>
<dbReference type="Proteomes" id="UP000199073">
    <property type="component" value="Unassembled WGS sequence"/>
</dbReference>
<reference evidence="2 3" key="1">
    <citation type="submission" date="2016-10" db="EMBL/GenBank/DDBJ databases">
        <authorList>
            <person name="de Groot N.N."/>
        </authorList>
    </citation>
    <scope>NUCLEOTIDE SEQUENCE [LARGE SCALE GENOMIC DNA]</scope>
    <source>
        <strain evidence="2 3">DSM 12130</strain>
    </source>
</reference>
<accession>A0A1H0KUD8</accession>
<protein>
    <recommendedName>
        <fullName evidence="1">Prenylated flavin chaperone LpdD-like domain-containing protein</fullName>
    </recommendedName>
</protein>
<proteinExistence type="predicted"/>